<gene>
    <name evidence="2" type="ORF">ABID26_006483</name>
</gene>
<evidence type="ECO:0000313" key="2">
    <source>
        <dbReference type="EMBL" id="MET3597059.1"/>
    </source>
</evidence>
<protein>
    <submittedName>
        <fullName evidence="2">Uncharacterized protein</fullName>
    </submittedName>
</protein>
<feature type="region of interest" description="Disordered" evidence="1">
    <location>
        <begin position="166"/>
        <end position="188"/>
    </location>
</feature>
<evidence type="ECO:0000256" key="1">
    <source>
        <dbReference type="SAM" id="MobiDB-lite"/>
    </source>
</evidence>
<reference evidence="2 3" key="1">
    <citation type="submission" date="2024-06" db="EMBL/GenBank/DDBJ databases">
        <title>Genomic Encyclopedia of Type Strains, Phase IV (KMG-IV): sequencing the most valuable type-strain genomes for metagenomic binning, comparative biology and taxonomic classification.</title>
        <authorList>
            <person name="Goeker M."/>
        </authorList>
    </citation>
    <scope>NUCLEOTIDE SEQUENCE [LARGE SCALE GENOMIC DNA]</scope>
    <source>
        <strain evidence="2 3">DSM 29846</strain>
    </source>
</reference>
<accession>A0ABV2I2R3</accession>
<dbReference type="Proteomes" id="UP001549036">
    <property type="component" value="Unassembled WGS sequence"/>
</dbReference>
<proteinExistence type="predicted"/>
<dbReference type="RefSeq" id="WP_354417603.1">
    <property type="nucleotide sequence ID" value="NZ_JBEPLM010000020.1"/>
</dbReference>
<name>A0ABV2I2R3_9HYPH</name>
<comment type="caution">
    <text evidence="2">The sequence shown here is derived from an EMBL/GenBank/DDBJ whole genome shotgun (WGS) entry which is preliminary data.</text>
</comment>
<organism evidence="2 3">
    <name type="scientific">Mesorhizobium shonense</name>
    <dbReference type="NCBI Taxonomy" id="1209948"/>
    <lineage>
        <taxon>Bacteria</taxon>
        <taxon>Pseudomonadati</taxon>
        <taxon>Pseudomonadota</taxon>
        <taxon>Alphaproteobacteria</taxon>
        <taxon>Hyphomicrobiales</taxon>
        <taxon>Phyllobacteriaceae</taxon>
        <taxon>Mesorhizobium</taxon>
    </lineage>
</organism>
<keyword evidence="3" id="KW-1185">Reference proteome</keyword>
<evidence type="ECO:0000313" key="3">
    <source>
        <dbReference type="Proteomes" id="UP001549036"/>
    </source>
</evidence>
<dbReference type="EMBL" id="JBEPLM010000020">
    <property type="protein sequence ID" value="MET3597059.1"/>
    <property type="molecule type" value="Genomic_DNA"/>
</dbReference>
<sequence>MAKVTLKVNVVEGRTLSGGASVGIPVATGATLTPGFTASNDRTLTNNSEIHFNIDMSAANLDVCNAPYAVGHDAGFSGWIGQVVASLDSAVAGAPKVSMQSYEYDSDFVVVQKAGLKLNFEIVPVKGNASYDSSRSDIQHLNIKIDAVHIIGGKVIRTGGVPFVTIPSKPEKRSETPEQTPDVPNEGCVVHRGGKTGPGGKLFQLPPECL</sequence>